<organism evidence="7 8">
    <name type="scientific">Gonapodya prolifera (strain JEL478)</name>
    <name type="common">Monoblepharis prolifera</name>
    <dbReference type="NCBI Taxonomy" id="1344416"/>
    <lineage>
        <taxon>Eukaryota</taxon>
        <taxon>Fungi</taxon>
        <taxon>Fungi incertae sedis</taxon>
        <taxon>Chytridiomycota</taxon>
        <taxon>Chytridiomycota incertae sedis</taxon>
        <taxon>Monoblepharidomycetes</taxon>
        <taxon>Monoblepharidales</taxon>
        <taxon>Gonapodyaceae</taxon>
        <taxon>Gonapodya</taxon>
    </lineage>
</organism>
<evidence type="ECO:0000256" key="3">
    <source>
        <dbReference type="ARBA" id="ARBA00022679"/>
    </source>
</evidence>
<dbReference type="GO" id="GO:0061630">
    <property type="term" value="F:ubiquitin protein ligase activity"/>
    <property type="evidence" value="ECO:0007669"/>
    <property type="project" value="UniProtKB-EC"/>
</dbReference>
<dbReference type="EC" id="2.3.2.26" evidence="2"/>
<gene>
    <name evidence="7" type="ORF">M427DRAFT_427183</name>
</gene>
<sequence>MLTLIGPGNSKGLQMLVASTKDPASEPMTPVLEMFCESAYLLFLTLSDEEIYNRQHPFTLAQFSTLSTFLNSYCFQLHLRMKQSIRPSLTDAALKLLGALYDRNDRRAWMADLPEKRGVAGFFAGMGFRGGKESETSPWVMPQMVGKDVLVNIKKGDATTSLILNVMPQTIPFRTRVDIFRDMVKSDKATVDDIGFSVRIRRKAVLEDGFTFLAKLSGAQFKQTFRIVFVNELGMDEPGIDQRGVFKEFIELLLKRAFSGELGLFKPTADNTIYPSSKSGIHENHLDLLHFTGRMLAKALYEGIVIDYPFALFFYSKLLSQYTCLDDLPSLDPELYKNLTFLKHYERDCADLGLTFTIDDDVFGKKVSQELKPGGRKIDVTNENRFQYIYLMADFVLNQQAKEQNRAFIRGFKSVISDTWLRIFSASELQKLMSGEGADFDPKELRTYTRYEGGFFDQHKTIRWLWQCVEEMSPKEKSAFLRFATSCSKPPVGGFQHLQPTFTIRAIADEGDHASNEPSPLQMIGTFVGLGKDSTRLPTAATCFNMLKLPVFKTKQALKEKLLYAINANAGFELA</sequence>
<dbReference type="STRING" id="1344416.A0A139ASY0"/>
<dbReference type="Gene3D" id="3.30.2410.10">
    <property type="entry name" value="Hect, E3 ligase catalytic domain"/>
    <property type="match status" value="1"/>
</dbReference>
<dbReference type="Gene3D" id="3.30.2160.10">
    <property type="entry name" value="Hect, E3 ligase catalytic domain"/>
    <property type="match status" value="1"/>
</dbReference>
<keyword evidence="4 5" id="KW-0833">Ubl conjugation pathway</keyword>
<dbReference type="FunFam" id="3.30.2160.10:FF:000002">
    <property type="entry name" value="Putative Ubiquitin-protein ligase E3C"/>
    <property type="match status" value="1"/>
</dbReference>
<dbReference type="GO" id="GO:0006511">
    <property type="term" value="P:ubiquitin-dependent protein catabolic process"/>
    <property type="evidence" value="ECO:0007669"/>
    <property type="project" value="TreeGrafter"/>
</dbReference>
<protein>
    <recommendedName>
        <fullName evidence="2">HECT-type E3 ubiquitin transferase</fullName>
        <ecNumber evidence="2">2.3.2.26</ecNumber>
    </recommendedName>
</protein>
<evidence type="ECO:0000256" key="2">
    <source>
        <dbReference type="ARBA" id="ARBA00012485"/>
    </source>
</evidence>
<dbReference type="PANTHER" id="PTHR45700:SF3">
    <property type="entry name" value="UBIQUITIN-PROTEIN LIGASE E3B"/>
    <property type="match status" value="1"/>
</dbReference>
<feature type="active site" description="Glycyl thioester intermediate" evidence="5">
    <location>
        <position position="543"/>
    </location>
</feature>
<dbReference type="InterPro" id="IPR000569">
    <property type="entry name" value="HECT_dom"/>
</dbReference>
<dbReference type="OrthoDB" id="423283at2759"/>
<dbReference type="Gene3D" id="3.90.1750.10">
    <property type="entry name" value="Hect, E3 ligase catalytic domains"/>
    <property type="match status" value="1"/>
</dbReference>
<dbReference type="GO" id="GO:0000209">
    <property type="term" value="P:protein polyubiquitination"/>
    <property type="evidence" value="ECO:0007669"/>
    <property type="project" value="InterPro"/>
</dbReference>
<dbReference type="AlphaFoldDB" id="A0A139ASY0"/>
<dbReference type="PANTHER" id="PTHR45700">
    <property type="entry name" value="UBIQUITIN-PROTEIN LIGASE E3C"/>
    <property type="match status" value="1"/>
</dbReference>
<evidence type="ECO:0000313" key="8">
    <source>
        <dbReference type="Proteomes" id="UP000070544"/>
    </source>
</evidence>
<feature type="domain" description="HECT" evidence="6">
    <location>
        <begin position="217"/>
        <end position="575"/>
    </location>
</feature>
<dbReference type="CDD" id="cd00078">
    <property type="entry name" value="HECTc"/>
    <property type="match status" value="1"/>
</dbReference>
<dbReference type="EMBL" id="KQ965737">
    <property type="protein sequence ID" value="KXS19663.1"/>
    <property type="molecule type" value="Genomic_DNA"/>
</dbReference>
<dbReference type="Proteomes" id="UP000070544">
    <property type="component" value="Unassembled WGS sequence"/>
</dbReference>
<dbReference type="OMA" id="PPFCVHR"/>
<reference evidence="7 8" key="1">
    <citation type="journal article" date="2015" name="Genome Biol. Evol.">
        <title>Phylogenomic analyses indicate that early fungi evolved digesting cell walls of algal ancestors of land plants.</title>
        <authorList>
            <person name="Chang Y."/>
            <person name="Wang S."/>
            <person name="Sekimoto S."/>
            <person name="Aerts A.L."/>
            <person name="Choi C."/>
            <person name="Clum A."/>
            <person name="LaButti K.M."/>
            <person name="Lindquist E.A."/>
            <person name="Yee Ngan C."/>
            <person name="Ohm R.A."/>
            <person name="Salamov A.A."/>
            <person name="Grigoriev I.V."/>
            <person name="Spatafora J.W."/>
            <person name="Berbee M.L."/>
        </authorList>
    </citation>
    <scope>NUCLEOTIDE SEQUENCE [LARGE SCALE GENOMIC DNA]</scope>
    <source>
        <strain evidence="7 8">JEL478</strain>
    </source>
</reference>
<dbReference type="InterPro" id="IPR044611">
    <property type="entry name" value="E3A/B/C-like"/>
</dbReference>
<name>A0A139ASY0_GONPJ</name>
<evidence type="ECO:0000259" key="6">
    <source>
        <dbReference type="PROSITE" id="PS50237"/>
    </source>
</evidence>
<evidence type="ECO:0000256" key="5">
    <source>
        <dbReference type="PROSITE-ProRule" id="PRU00104"/>
    </source>
</evidence>
<dbReference type="SUPFAM" id="SSF56204">
    <property type="entry name" value="Hect, E3 ligase catalytic domain"/>
    <property type="match status" value="1"/>
</dbReference>
<keyword evidence="3" id="KW-0808">Transferase</keyword>
<dbReference type="PROSITE" id="PS50237">
    <property type="entry name" value="HECT"/>
    <property type="match status" value="1"/>
</dbReference>
<evidence type="ECO:0000256" key="4">
    <source>
        <dbReference type="ARBA" id="ARBA00022786"/>
    </source>
</evidence>
<keyword evidence="8" id="KW-1185">Reference proteome</keyword>
<comment type="catalytic activity">
    <reaction evidence="1">
        <text>S-ubiquitinyl-[E2 ubiquitin-conjugating enzyme]-L-cysteine + [acceptor protein]-L-lysine = [E2 ubiquitin-conjugating enzyme]-L-cysteine + N(6)-ubiquitinyl-[acceptor protein]-L-lysine.</text>
        <dbReference type="EC" id="2.3.2.26"/>
    </reaction>
</comment>
<evidence type="ECO:0000256" key="1">
    <source>
        <dbReference type="ARBA" id="ARBA00000885"/>
    </source>
</evidence>
<proteinExistence type="predicted"/>
<accession>A0A139ASY0</accession>
<dbReference type="SMART" id="SM00119">
    <property type="entry name" value="HECTc"/>
    <property type="match status" value="1"/>
</dbReference>
<dbReference type="Pfam" id="PF00632">
    <property type="entry name" value="HECT"/>
    <property type="match status" value="1"/>
</dbReference>
<dbReference type="InterPro" id="IPR035983">
    <property type="entry name" value="Hect_E3_ubiquitin_ligase"/>
</dbReference>
<evidence type="ECO:0000313" key="7">
    <source>
        <dbReference type="EMBL" id="KXS19663.1"/>
    </source>
</evidence>